<dbReference type="Pfam" id="PF00133">
    <property type="entry name" value="tRNA-synt_1"/>
    <property type="match status" value="1"/>
</dbReference>
<sequence length="1080" mass="123721">MKRRSQERRQGTPEKEDQGRSVQNPYTEQVSTFLSHTMLRLLLDTSHNAAGRLPRRGIANITERIKRDERRQKQRVQQEEGAARVSKAKGQRWKEKEVIKYEISTVPGNKKDTTCPLPSSYSPRYVEAAWYAWWVKQGFFKPEYQSRLPQSTPEVFSLCIPPPNVTGSLHLGHALTAVVEKKLFKEQRLSRHDLGREEFLKAIWKWKEEKGDRIYHQLKSLGASLDWDRACFTMDEGFSRAVAEAFIHLYEDGLVSRRRRLVNWSCALRSAISDIEVENRQMTGKTYLTVPGYDRKVPFGLLFSFAYPTEGGSKIFSMFYFFYVSFIYLHYYASSYFFINVLSLDDEITVATTRPETMLGDTAVAVHPDDKRYQKFHGKNLFHPFTGRLIPVVTHSLVNPEFGTGAVKITPAHSLVDFEMAKDLALPLVSVIGEDGTMTQASGDWIQGVKRFDAREKVVAGLKEKKLYRGESEHSMVLPVCSRSGDVIEHLLKNQWFVNCEKMAQSALKAVDSGQLQIIPSYHKKNWTNWLSNISDWCVSRQLWWGHQIPAYLVTLPEMQITSENEGFWVAAHTEEEARKKAAKSLGKAERELIVKRDEDVLDTWFSSALFPFAMLGWPENTRDMKEFYPNSLLETGSDLLFFWVARMVMLGEQLTGQLPFKEVFLHSMVRDAHGRKMSKSLGNVLDPLDVMTGISLEQLREKLKEGNLDPREFKVAEAGLLKDYPNGIPECGTDALRFALCSHRVQGDDINLDVASVLSIRHFCNKIWNGVKFTLTALGEDFTPLPKDQLRPHAPIDRWLLDRLRQTTEECERKFQTFEIHGAAGAIHSFWLQSYCDIYVEAVKPILNGPDAADAKQVLYWGAENMLRLLAPFMPYLSEELWQRLPAAAQNAPSICVAEYPTPGHTAHWNYPEEEESFDFVLSVIRALRKLRNEFSLTKARPEVHIFCSRKEDLSSLQSFLSPLQTLSLSGCLHIQLSSDAFQEGGDRIGWAMEKVMDNCRVYMNLQGFVDPQSELGKLQPKLEKLERQLQGRKPRYLHTPENLKTSANNTDFAEDVAELNTLDCAVQNYIINFWNFLK</sequence>
<dbReference type="GO" id="GO:0005739">
    <property type="term" value="C:mitochondrion"/>
    <property type="evidence" value="ECO:0007669"/>
    <property type="project" value="UniProtKB-SubCell"/>
</dbReference>
<gene>
    <name evidence="20" type="ORF">AB205_0183530</name>
</gene>
<evidence type="ECO:0000256" key="8">
    <source>
        <dbReference type="ARBA" id="ARBA00022946"/>
    </source>
</evidence>
<dbReference type="PANTHER" id="PTHR11946">
    <property type="entry name" value="VALYL-TRNA SYNTHETASES"/>
    <property type="match status" value="1"/>
</dbReference>
<evidence type="ECO:0000256" key="7">
    <source>
        <dbReference type="ARBA" id="ARBA00022917"/>
    </source>
</evidence>
<evidence type="ECO:0000256" key="12">
    <source>
        <dbReference type="ARBA" id="ARBA00040837"/>
    </source>
</evidence>
<dbReference type="GO" id="GO:0005524">
    <property type="term" value="F:ATP binding"/>
    <property type="evidence" value="ECO:0007669"/>
    <property type="project" value="UniProtKB-KW"/>
</dbReference>
<accession>A0A2G9S1N2</accession>
<dbReference type="CDD" id="cd07962">
    <property type="entry name" value="Anticodon_Ia_Val"/>
    <property type="match status" value="1"/>
</dbReference>
<keyword evidence="4 15" id="KW-0436">Ligase</keyword>
<feature type="domain" description="Methionyl/Valyl/Leucyl/Isoleucyl-tRNA synthetase anticodon-binding" evidence="19">
    <location>
        <begin position="798"/>
        <end position="943"/>
    </location>
</feature>
<dbReference type="SUPFAM" id="SSF47323">
    <property type="entry name" value="Anticodon-binding domain of a subclass of class I aminoacyl-tRNA synthetases"/>
    <property type="match status" value="1"/>
</dbReference>
<comment type="similarity">
    <text evidence="2 15">Belongs to the class-I aminoacyl-tRNA synthetase family.</text>
</comment>
<feature type="compositionally biased region" description="Basic and acidic residues" evidence="16">
    <location>
        <begin position="66"/>
        <end position="82"/>
    </location>
</feature>
<comment type="catalytic activity">
    <reaction evidence="14">
        <text>tRNA(Val) + L-valine + ATP = L-valyl-tRNA(Val) + AMP + diphosphate</text>
        <dbReference type="Rhea" id="RHEA:10704"/>
        <dbReference type="Rhea" id="RHEA-COMP:9672"/>
        <dbReference type="Rhea" id="RHEA-COMP:9708"/>
        <dbReference type="ChEBI" id="CHEBI:30616"/>
        <dbReference type="ChEBI" id="CHEBI:33019"/>
        <dbReference type="ChEBI" id="CHEBI:57762"/>
        <dbReference type="ChEBI" id="CHEBI:78442"/>
        <dbReference type="ChEBI" id="CHEBI:78537"/>
        <dbReference type="ChEBI" id="CHEBI:456215"/>
        <dbReference type="EC" id="6.1.1.9"/>
    </reaction>
</comment>
<dbReference type="AlphaFoldDB" id="A0A2G9S1N2"/>
<evidence type="ECO:0000256" key="6">
    <source>
        <dbReference type="ARBA" id="ARBA00022840"/>
    </source>
</evidence>
<evidence type="ECO:0000256" key="15">
    <source>
        <dbReference type="RuleBase" id="RU363035"/>
    </source>
</evidence>
<evidence type="ECO:0000256" key="4">
    <source>
        <dbReference type="ARBA" id="ARBA00022598"/>
    </source>
</evidence>
<dbReference type="InterPro" id="IPR002300">
    <property type="entry name" value="aa-tRNA-synth_Ia"/>
</dbReference>
<dbReference type="Gene3D" id="1.10.730.10">
    <property type="entry name" value="Isoleucyl-tRNA Synthetase, Domain 1"/>
    <property type="match status" value="1"/>
</dbReference>
<evidence type="ECO:0000256" key="10">
    <source>
        <dbReference type="ARBA" id="ARBA00023146"/>
    </source>
</evidence>
<keyword evidence="7 15" id="KW-0648">Protein biosynthesis</keyword>
<dbReference type="InterPro" id="IPR001412">
    <property type="entry name" value="aa-tRNA-synth_I_CS"/>
</dbReference>
<dbReference type="InterPro" id="IPR009080">
    <property type="entry name" value="tRNAsynth_Ia_anticodon-bd"/>
</dbReference>
<evidence type="ECO:0000259" key="19">
    <source>
        <dbReference type="Pfam" id="PF08264"/>
    </source>
</evidence>
<dbReference type="GO" id="GO:0004832">
    <property type="term" value="F:valine-tRNA ligase activity"/>
    <property type="evidence" value="ECO:0007669"/>
    <property type="project" value="UniProtKB-EC"/>
</dbReference>
<keyword evidence="17" id="KW-0812">Transmembrane</keyword>
<keyword evidence="17" id="KW-0472">Membrane</keyword>
<dbReference type="NCBIfam" id="NF004349">
    <property type="entry name" value="PRK05729.1"/>
    <property type="match status" value="1"/>
</dbReference>
<dbReference type="EC" id="6.1.1.9" evidence="3"/>
<organism evidence="20 21">
    <name type="scientific">Aquarana catesbeiana</name>
    <name type="common">American bullfrog</name>
    <name type="synonym">Rana catesbeiana</name>
    <dbReference type="NCBI Taxonomy" id="8400"/>
    <lineage>
        <taxon>Eukaryota</taxon>
        <taxon>Metazoa</taxon>
        <taxon>Chordata</taxon>
        <taxon>Craniata</taxon>
        <taxon>Vertebrata</taxon>
        <taxon>Euteleostomi</taxon>
        <taxon>Amphibia</taxon>
        <taxon>Batrachia</taxon>
        <taxon>Anura</taxon>
        <taxon>Neobatrachia</taxon>
        <taxon>Ranoidea</taxon>
        <taxon>Ranidae</taxon>
        <taxon>Aquarana</taxon>
    </lineage>
</organism>
<dbReference type="InterPro" id="IPR009008">
    <property type="entry name" value="Val/Leu/Ile-tRNA-synth_edit"/>
</dbReference>
<feature type="region of interest" description="Disordered" evidence="16">
    <location>
        <begin position="66"/>
        <end position="88"/>
    </location>
</feature>
<dbReference type="FunFam" id="3.40.50.620:FF:000120">
    <property type="entry name" value="Valine--tRNA ligase, mitochondrial"/>
    <property type="match status" value="1"/>
</dbReference>
<evidence type="ECO:0000256" key="1">
    <source>
        <dbReference type="ARBA" id="ARBA00004173"/>
    </source>
</evidence>
<dbReference type="CDD" id="cd00817">
    <property type="entry name" value="ValRS_core"/>
    <property type="match status" value="1"/>
</dbReference>
<dbReference type="InterPro" id="IPR033705">
    <property type="entry name" value="Anticodon_Ia_Val"/>
</dbReference>
<evidence type="ECO:0000313" key="21">
    <source>
        <dbReference type="Proteomes" id="UP000228934"/>
    </source>
</evidence>
<dbReference type="PRINTS" id="PR00986">
    <property type="entry name" value="TRNASYNTHVAL"/>
</dbReference>
<comment type="function">
    <text evidence="13">Catalyzes the attachment of valine to tRNA(Val) in a two-step reaction: valine is first activated by ATP to form Val-AMP and then transferred to the acceptor end of tRNA(Val).</text>
</comment>
<dbReference type="GO" id="GO:0005829">
    <property type="term" value="C:cytosol"/>
    <property type="evidence" value="ECO:0007669"/>
    <property type="project" value="TreeGrafter"/>
</dbReference>
<dbReference type="EMBL" id="KV929730">
    <property type="protein sequence ID" value="PIO34056.1"/>
    <property type="molecule type" value="Genomic_DNA"/>
</dbReference>
<evidence type="ECO:0000256" key="16">
    <source>
        <dbReference type="SAM" id="MobiDB-lite"/>
    </source>
</evidence>
<dbReference type="FunFam" id="1.10.730.10:FF:000009">
    <property type="entry name" value="Valine--tRNA ligase, mitochondrial"/>
    <property type="match status" value="1"/>
</dbReference>
<dbReference type="Pfam" id="PF08264">
    <property type="entry name" value="Anticodon_1"/>
    <property type="match status" value="1"/>
</dbReference>
<dbReference type="InterPro" id="IPR014729">
    <property type="entry name" value="Rossmann-like_a/b/a_fold"/>
</dbReference>
<dbReference type="SUPFAM" id="SSF50677">
    <property type="entry name" value="ValRS/IleRS/LeuRS editing domain"/>
    <property type="match status" value="1"/>
</dbReference>
<dbReference type="Proteomes" id="UP000228934">
    <property type="component" value="Unassembled WGS sequence"/>
</dbReference>
<proteinExistence type="inferred from homology"/>
<feature type="domain" description="Aminoacyl-tRNA synthetase class Ia" evidence="18">
    <location>
        <begin position="177"/>
        <end position="753"/>
    </location>
</feature>
<feature type="compositionally biased region" description="Basic and acidic residues" evidence="16">
    <location>
        <begin position="7"/>
        <end position="19"/>
    </location>
</feature>
<evidence type="ECO:0000256" key="11">
    <source>
        <dbReference type="ARBA" id="ARBA00029936"/>
    </source>
</evidence>
<keyword evidence="21" id="KW-1185">Reference proteome</keyword>
<dbReference type="InterPro" id="IPR013155">
    <property type="entry name" value="M/V/L/I-tRNA-synth_anticd-bd"/>
</dbReference>
<keyword evidence="9" id="KW-0496">Mitochondrion</keyword>
<evidence type="ECO:0000256" key="14">
    <source>
        <dbReference type="ARBA" id="ARBA00047552"/>
    </source>
</evidence>
<keyword evidence="10 15" id="KW-0030">Aminoacyl-tRNA synthetase</keyword>
<dbReference type="Gene3D" id="3.40.50.620">
    <property type="entry name" value="HUPs"/>
    <property type="match status" value="2"/>
</dbReference>
<keyword evidence="6 15" id="KW-0067">ATP-binding</keyword>
<dbReference type="Gene3D" id="3.90.740.10">
    <property type="entry name" value="Valyl/Leucyl/Isoleucyl-tRNA synthetase, editing domain"/>
    <property type="match status" value="1"/>
</dbReference>
<feature type="transmembrane region" description="Helical" evidence="17">
    <location>
        <begin position="320"/>
        <end position="339"/>
    </location>
</feature>
<feature type="region of interest" description="Disordered" evidence="16">
    <location>
        <begin position="1"/>
        <end position="25"/>
    </location>
</feature>
<evidence type="ECO:0000256" key="3">
    <source>
        <dbReference type="ARBA" id="ARBA00013169"/>
    </source>
</evidence>
<name>A0A2G9S1N2_AQUCT</name>
<evidence type="ECO:0000259" key="18">
    <source>
        <dbReference type="Pfam" id="PF00133"/>
    </source>
</evidence>
<dbReference type="OrthoDB" id="629407at2759"/>
<keyword evidence="8" id="KW-0809">Transit peptide</keyword>
<dbReference type="PROSITE" id="PS00178">
    <property type="entry name" value="AA_TRNA_LIGASE_I"/>
    <property type="match status" value="1"/>
</dbReference>
<comment type="subcellular location">
    <subcellularLocation>
        <location evidence="1">Mitochondrion</location>
    </subcellularLocation>
</comment>
<keyword evidence="5 15" id="KW-0547">Nucleotide-binding</keyword>
<dbReference type="GO" id="GO:0006438">
    <property type="term" value="P:valyl-tRNA aminoacylation"/>
    <property type="evidence" value="ECO:0007669"/>
    <property type="project" value="InterPro"/>
</dbReference>
<evidence type="ECO:0000256" key="13">
    <source>
        <dbReference type="ARBA" id="ARBA00043854"/>
    </source>
</evidence>
<reference evidence="21" key="1">
    <citation type="journal article" date="2017" name="Nat. Commun.">
        <title>The North American bullfrog draft genome provides insight into hormonal regulation of long noncoding RNA.</title>
        <authorList>
            <person name="Hammond S.A."/>
            <person name="Warren R.L."/>
            <person name="Vandervalk B.P."/>
            <person name="Kucuk E."/>
            <person name="Khan H."/>
            <person name="Gibb E.A."/>
            <person name="Pandoh P."/>
            <person name="Kirk H."/>
            <person name="Zhao Y."/>
            <person name="Jones M."/>
            <person name="Mungall A.J."/>
            <person name="Coope R."/>
            <person name="Pleasance S."/>
            <person name="Moore R.A."/>
            <person name="Holt R.A."/>
            <person name="Round J.M."/>
            <person name="Ohora S."/>
            <person name="Walle B.V."/>
            <person name="Veldhoen N."/>
            <person name="Helbing C.C."/>
            <person name="Birol I."/>
        </authorList>
    </citation>
    <scope>NUCLEOTIDE SEQUENCE [LARGE SCALE GENOMIC DNA]</scope>
</reference>
<evidence type="ECO:0000256" key="9">
    <source>
        <dbReference type="ARBA" id="ARBA00023128"/>
    </source>
</evidence>
<dbReference type="NCBIfam" id="TIGR00422">
    <property type="entry name" value="valS"/>
    <property type="match status" value="1"/>
</dbReference>
<dbReference type="GO" id="GO:0002161">
    <property type="term" value="F:aminoacyl-tRNA deacylase activity"/>
    <property type="evidence" value="ECO:0007669"/>
    <property type="project" value="InterPro"/>
</dbReference>
<evidence type="ECO:0000256" key="17">
    <source>
        <dbReference type="SAM" id="Phobius"/>
    </source>
</evidence>
<evidence type="ECO:0000256" key="5">
    <source>
        <dbReference type="ARBA" id="ARBA00022741"/>
    </source>
</evidence>
<evidence type="ECO:0000256" key="2">
    <source>
        <dbReference type="ARBA" id="ARBA00005594"/>
    </source>
</evidence>
<evidence type="ECO:0000313" key="20">
    <source>
        <dbReference type="EMBL" id="PIO34056.1"/>
    </source>
</evidence>
<protein>
    <recommendedName>
        <fullName evidence="12">Valine--tRNA ligase, mitochondrial</fullName>
        <ecNumber evidence="3">6.1.1.9</ecNumber>
    </recommendedName>
    <alternativeName>
        <fullName evidence="11">Valyl-tRNA synthetase</fullName>
    </alternativeName>
</protein>
<dbReference type="InterPro" id="IPR002303">
    <property type="entry name" value="Valyl-tRNA_ligase"/>
</dbReference>
<dbReference type="PANTHER" id="PTHR11946:SF71">
    <property type="entry name" value="VALINE--TRNA LIGASE, MITOCHONDRIAL"/>
    <property type="match status" value="1"/>
</dbReference>
<dbReference type="SUPFAM" id="SSF52374">
    <property type="entry name" value="Nucleotidylyl transferase"/>
    <property type="match status" value="1"/>
</dbReference>
<keyword evidence="17" id="KW-1133">Transmembrane helix</keyword>